<name>A0A1W1C551_9ZZZZ</name>
<evidence type="ECO:0000313" key="1">
    <source>
        <dbReference type="EMBL" id="SFV60832.1"/>
    </source>
</evidence>
<gene>
    <name evidence="1" type="ORF">MNB_SM-6-110</name>
</gene>
<accession>A0A1W1C551</accession>
<sequence>MRYLTPGDFAAVVRQNRFRPISDAKDLLKRLEDEIAVKQVSDGNVMGFLA</sequence>
<dbReference type="AlphaFoldDB" id="A0A1W1C551"/>
<dbReference type="EMBL" id="FPHK01000049">
    <property type="protein sequence ID" value="SFV60832.1"/>
    <property type="molecule type" value="Genomic_DNA"/>
</dbReference>
<organism evidence="1">
    <name type="scientific">hydrothermal vent metagenome</name>
    <dbReference type="NCBI Taxonomy" id="652676"/>
    <lineage>
        <taxon>unclassified sequences</taxon>
        <taxon>metagenomes</taxon>
        <taxon>ecological metagenomes</taxon>
    </lineage>
</organism>
<reference evidence="1" key="1">
    <citation type="submission" date="2016-10" db="EMBL/GenBank/DDBJ databases">
        <authorList>
            <person name="de Groot N.N."/>
        </authorList>
    </citation>
    <scope>NUCLEOTIDE SEQUENCE</scope>
</reference>
<proteinExistence type="predicted"/>
<protein>
    <submittedName>
        <fullName evidence="1">Uncharacterized protein</fullName>
    </submittedName>
</protein>